<accession>A0ABQ4E435</accession>
<name>A0ABQ4E435_9ACTN</name>
<feature type="transmembrane region" description="Helical" evidence="1">
    <location>
        <begin position="20"/>
        <end position="39"/>
    </location>
</feature>
<feature type="transmembrane region" description="Helical" evidence="1">
    <location>
        <begin position="68"/>
        <end position="85"/>
    </location>
</feature>
<feature type="transmembrane region" description="Helical" evidence="1">
    <location>
        <begin position="128"/>
        <end position="148"/>
    </location>
</feature>
<proteinExistence type="predicted"/>
<reference evidence="2 3" key="1">
    <citation type="submission" date="2021-01" db="EMBL/GenBank/DDBJ databases">
        <title>Whole genome shotgun sequence of Plantactinospora endophytica NBRC 110450.</title>
        <authorList>
            <person name="Komaki H."/>
            <person name="Tamura T."/>
        </authorList>
    </citation>
    <scope>NUCLEOTIDE SEQUENCE [LARGE SCALE GENOMIC DNA]</scope>
    <source>
        <strain evidence="2 3">NBRC 110450</strain>
    </source>
</reference>
<feature type="transmembrane region" description="Helical" evidence="1">
    <location>
        <begin position="160"/>
        <end position="180"/>
    </location>
</feature>
<feature type="transmembrane region" description="Helical" evidence="1">
    <location>
        <begin position="91"/>
        <end position="116"/>
    </location>
</feature>
<evidence type="ECO:0000313" key="2">
    <source>
        <dbReference type="EMBL" id="GIG89473.1"/>
    </source>
</evidence>
<keyword evidence="1" id="KW-0812">Transmembrane</keyword>
<gene>
    <name evidence="2" type="ORF">Pen02_44090</name>
</gene>
<evidence type="ECO:0000313" key="3">
    <source>
        <dbReference type="Proteomes" id="UP000646749"/>
    </source>
</evidence>
<dbReference type="Proteomes" id="UP000646749">
    <property type="component" value="Unassembled WGS sequence"/>
</dbReference>
<protein>
    <submittedName>
        <fullName evidence="2">Uncharacterized protein</fullName>
    </submittedName>
</protein>
<keyword evidence="1" id="KW-0472">Membrane</keyword>
<organism evidence="2 3">
    <name type="scientific">Plantactinospora endophytica</name>
    <dbReference type="NCBI Taxonomy" id="673535"/>
    <lineage>
        <taxon>Bacteria</taxon>
        <taxon>Bacillati</taxon>
        <taxon>Actinomycetota</taxon>
        <taxon>Actinomycetes</taxon>
        <taxon>Micromonosporales</taxon>
        <taxon>Micromonosporaceae</taxon>
        <taxon>Plantactinospora</taxon>
    </lineage>
</organism>
<sequence>MLNRVKEMYAAIGRITLVPLLVRGGVFGCALVALLLAYPERPSDPRLLGLLVVAAMAPAVAPRRNWPTFILLAAAGAWVAATGWYDQRVELWRLLALATFLYLTHSLAALAALLSYDAVIAPEVLARWVARALGVALASAVLAVPLLALDGRWGDENFVVVLLGGLALAVAAAALLGWLFRRR</sequence>
<comment type="caution">
    <text evidence="2">The sequence shown here is derived from an EMBL/GenBank/DDBJ whole genome shotgun (WGS) entry which is preliminary data.</text>
</comment>
<keyword evidence="3" id="KW-1185">Reference proteome</keyword>
<evidence type="ECO:0000256" key="1">
    <source>
        <dbReference type="SAM" id="Phobius"/>
    </source>
</evidence>
<keyword evidence="1" id="KW-1133">Transmembrane helix</keyword>
<dbReference type="EMBL" id="BONW01000021">
    <property type="protein sequence ID" value="GIG89473.1"/>
    <property type="molecule type" value="Genomic_DNA"/>
</dbReference>